<feature type="non-terminal residue" evidence="4">
    <location>
        <position position="1"/>
    </location>
</feature>
<feature type="domain" description="Kinesin motor" evidence="3">
    <location>
        <begin position="58"/>
        <end position="138"/>
    </location>
</feature>
<dbReference type="GO" id="GO:0007018">
    <property type="term" value="P:microtubule-based movement"/>
    <property type="evidence" value="ECO:0007669"/>
    <property type="project" value="InterPro"/>
</dbReference>
<comment type="caution">
    <text evidence="1">Lacks conserved residue(s) required for the propagation of feature annotation.</text>
</comment>
<accession>A0A9N9B145</accession>
<dbReference type="EMBL" id="CAJVPJ010000726">
    <property type="protein sequence ID" value="CAG8552084.1"/>
    <property type="molecule type" value="Genomic_DNA"/>
</dbReference>
<protein>
    <submittedName>
        <fullName evidence="4">3461_t:CDS:1</fullName>
    </submittedName>
</protein>
<evidence type="ECO:0000256" key="2">
    <source>
        <dbReference type="SAM" id="MobiDB-lite"/>
    </source>
</evidence>
<dbReference type="InterPro" id="IPR001752">
    <property type="entry name" value="Kinesin_motor_dom"/>
</dbReference>
<dbReference type="GO" id="GO:0003777">
    <property type="term" value="F:microtubule motor activity"/>
    <property type="evidence" value="ECO:0007669"/>
    <property type="project" value="InterPro"/>
</dbReference>
<dbReference type="PROSITE" id="PS50067">
    <property type="entry name" value="KINESIN_MOTOR_2"/>
    <property type="match status" value="1"/>
</dbReference>
<dbReference type="Gene3D" id="3.40.850.10">
    <property type="entry name" value="Kinesin motor domain"/>
    <property type="match status" value="1"/>
</dbReference>
<evidence type="ECO:0000313" key="5">
    <source>
        <dbReference type="Proteomes" id="UP000789572"/>
    </source>
</evidence>
<dbReference type="SUPFAM" id="SSF52540">
    <property type="entry name" value="P-loop containing nucleoside triphosphate hydrolases"/>
    <property type="match status" value="1"/>
</dbReference>
<proteinExistence type="inferred from homology"/>
<feature type="region of interest" description="Disordered" evidence="2">
    <location>
        <begin position="1"/>
        <end position="57"/>
    </location>
</feature>
<reference evidence="4" key="1">
    <citation type="submission" date="2021-06" db="EMBL/GenBank/DDBJ databases">
        <authorList>
            <person name="Kallberg Y."/>
            <person name="Tangrot J."/>
            <person name="Rosling A."/>
        </authorList>
    </citation>
    <scope>NUCLEOTIDE SEQUENCE</scope>
    <source>
        <strain evidence="4">IA702</strain>
    </source>
</reference>
<evidence type="ECO:0000259" key="3">
    <source>
        <dbReference type="PROSITE" id="PS50067"/>
    </source>
</evidence>
<name>A0A9N9B145_9GLOM</name>
<feature type="compositionally biased region" description="Low complexity" evidence="2">
    <location>
        <begin position="26"/>
        <end position="57"/>
    </location>
</feature>
<dbReference type="AlphaFoldDB" id="A0A9N9B145"/>
<dbReference type="InterPro" id="IPR036961">
    <property type="entry name" value="Kinesin_motor_dom_sf"/>
</dbReference>
<dbReference type="InterPro" id="IPR027417">
    <property type="entry name" value="P-loop_NTPase"/>
</dbReference>
<sequence length="138" mass="15551">MSALKRTPTRARSPHIQQTPSPAPSPTYSYPTTPTSSTPPRSETPITPTTTPGTNRQNVQVTVRVRPPNDVELNRGETDVWEVDKDSGRICLDAAYAERYRRPRAEYYYDEVFVGSDNRSLFQKGIQETVLATMEGYN</sequence>
<gene>
    <name evidence="4" type="ORF">POCULU_LOCUS5072</name>
</gene>
<keyword evidence="5" id="KW-1185">Reference proteome</keyword>
<dbReference type="GO" id="GO:0008017">
    <property type="term" value="F:microtubule binding"/>
    <property type="evidence" value="ECO:0007669"/>
    <property type="project" value="InterPro"/>
</dbReference>
<evidence type="ECO:0000256" key="1">
    <source>
        <dbReference type="PROSITE-ProRule" id="PRU00283"/>
    </source>
</evidence>
<evidence type="ECO:0000313" key="4">
    <source>
        <dbReference type="EMBL" id="CAG8552084.1"/>
    </source>
</evidence>
<comment type="similarity">
    <text evidence="1">Belongs to the TRAFAC class myosin-kinesin ATPase superfamily. Kinesin family.</text>
</comment>
<dbReference type="Proteomes" id="UP000789572">
    <property type="component" value="Unassembled WGS sequence"/>
</dbReference>
<dbReference type="GO" id="GO:0005524">
    <property type="term" value="F:ATP binding"/>
    <property type="evidence" value="ECO:0007669"/>
    <property type="project" value="InterPro"/>
</dbReference>
<organism evidence="4 5">
    <name type="scientific">Paraglomus occultum</name>
    <dbReference type="NCBI Taxonomy" id="144539"/>
    <lineage>
        <taxon>Eukaryota</taxon>
        <taxon>Fungi</taxon>
        <taxon>Fungi incertae sedis</taxon>
        <taxon>Mucoromycota</taxon>
        <taxon>Glomeromycotina</taxon>
        <taxon>Glomeromycetes</taxon>
        <taxon>Paraglomerales</taxon>
        <taxon>Paraglomeraceae</taxon>
        <taxon>Paraglomus</taxon>
    </lineage>
</organism>
<comment type="caution">
    <text evidence="4">The sequence shown here is derived from an EMBL/GenBank/DDBJ whole genome shotgun (WGS) entry which is preliminary data.</text>
</comment>